<evidence type="ECO:0000256" key="6">
    <source>
        <dbReference type="ARBA" id="ARBA00022723"/>
    </source>
</evidence>
<evidence type="ECO:0000256" key="3">
    <source>
        <dbReference type="ARBA" id="ARBA00006706"/>
    </source>
</evidence>
<evidence type="ECO:0000313" key="11">
    <source>
        <dbReference type="Proteomes" id="UP000252204"/>
    </source>
</evidence>
<evidence type="ECO:0000256" key="8">
    <source>
        <dbReference type="ARBA" id="ARBA00023229"/>
    </source>
</evidence>
<dbReference type="InterPro" id="IPR033749">
    <property type="entry name" value="Polyprenyl_synt_CS"/>
</dbReference>
<keyword evidence="8" id="KW-0414">Isoprene biosynthesis</keyword>
<evidence type="ECO:0000256" key="1">
    <source>
        <dbReference type="ARBA" id="ARBA00000085"/>
    </source>
</evidence>
<comment type="similarity">
    <text evidence="3 9">Belongs to the FPP/GGPP synthase family.</text>
</comment>
<name>A0A365TIB2_9GAMM</name>
<dbReference type="Gene3D" id="1.10.600.10">
    <property type="entry name" value="Farnesyl Diphosphate Synthase"/>
    <property type="match status" value="1"/>
</dbReference>
<dbReference type="PANTHER" id="PTHR43281:SF1">
    <property type="entry name" value="FARNESYL DIPHOSPHATE SYNTHASE"/>
    <property type="match status" value="1"/>
</dbReference>
<dbReference type="SFLD" id="SFLDS00005">
    <property type="entry name" value="Isoprenoid_Synthase_Type_I"/>
    <property type="match status" value="1"/>
</dbReference>
<comment type="cofactor">
    <cofactor evidence="2">
        <name>Mg(2+)</name>
        <dbReference type="ChEBI" id="CHEBI:18420"/>
    </cofactor>
</comment>
<dbReference type="PANTHER" id="PTHR43281">
    <property type="entry name" value="FARNESYL DIPHOSPHATE SYNTHASE"/>
    <property type="match status" value="1"/>
</dbReference>
<protein>
    <recommendedName>
        <fullName evidence="4">histidine kinase</fullName>
        <ecNumber evidence="4">2.7.13.3</ecNumber>
    </recommendedName>
</protein>
<dbReference type="InterPro" id="IPR000092">
    <property type="entry name" value="Polyprenyl_synt"/>
</dbReference>
<dbReference type="InterPro" id="IPR003661">
    <property type="entry name" value="HisK_dim/P_dom"/>
</dbReference>
<dbReference type="RefSeq" id="WP_113271186.1">
    <property type="nucleotide sequence ID" value="NZ_QNTU01000020.1"/>
</dbReference>
<dbReference type="Pfam" id="PF00348">
    <property type="entry name" value="polyprenyl_synt"/>
    <property type="match status" value="1"/>
</dbReference>
<dbReference type="SUPFAM" id="SSF52172">
    <property type="entry name" value="CheY-like"/>
    <property type="match status" value="1"/>
</dbReference>
<dbReference type="GO" id="GO:0046872">
    <property type="term" value="F:metal ion binding"/>
    <property type="evidence" value="ECO:0007669"/>
    <property type="project" value="UniProtKB-KW"/>
</dbReference>
<dbReference type="Proteomes" id="UP000252204">
    <property type="component" value="Unassembled WGS sequence"/>
</dbReference>
<comment type="catalytic activity">
    <reaction evidence="1">
        <text>ATP + protein L-histidine = ADP + protein N-phospho-L-histidine.</text>
        <dbReference type="EC" id="2.7.13.3"/>
    </reaction>
</comment>
<evidence type="ECO:0000256" key="7">
    <source>
        <dbReference type="ARBA" id="ARBA00022842"/>
    </source>
</evidence>
<evidence type="ECO:0000313" key="10">
    <source>
        <dbReference type="EMBL" id="RBI65283.1"/>
    </source>
</evidence>
<proteinExistence type="inferred from homology"/>
<dbReference type="SUPFAM" id="SSF47384">
    <property type="entry name" value="Homodimeric domain of signal transducing histidine kinase"/>
    <property type="match status" value="1"/>
</dbReference>
<comment type="caution">
    <text evidence="10">The sequence shown here is derived from an EMBL/GenBank/DDBJ whole genome shotgun (WGS) entry which is preliminary data.</text>
</comment>
<dbReference type="GO" id="GO:0004659">
    <property type="term" value="F:prenyltransferase activity"/>
    <property type="evidence" value="ECO:0007669"/>
    <property type="project" value="InterPro"/>
</dbReference>
<dbReference type="SUPFAM" id="SSF48576">
    <property type="entry name" value="Terpenoid synthases"/>
    <property type="match status" value="1"/>
</dbReference>
<dbReference type="AlphaFoldDB" id="A0A365TIB2"/>
<keyword evidence="7" id="KW-0460">Magnesium</keyword>
<dbReference type="PROSITE" id="PS00444">
    <property type="entry name" value="POLYPRENYL_SYNTHASE_2"/>
    <property type="match status" value="1"/>
</dbReference>
<evidence type="ECO:0000256" key="5">
    <source>
        <dbReference type="ARBA" id="ARBA00022679"/>
    </source>
</evidence>
<dbReference type="InterPro" id="IPR036097">
    <property type="entry name" value="HisK_dim/P_sf"/>
</dbReference>
<evidence type="ECO:0000256" key="4">
    <source>
        <dbReference type="ARBA" id="ARBA00012438"/>
    </source>
</evidence>
<dbReference type="CDD" id="cd00082">
    <property type="entry name" value="HisKA"/>
    <property type="match status" value="1"/>
</dbReference>
<keyword evidence="5 9" id="KW-0808">Transferase</keyword>
<sequence>MGNVLGAAPLRVLIAEDNRDICENIAAYFEKHSYVMDFAYDGISAFVEGERYFTSSASHELRTPITVIFTRKPQAFAAESASIASRGRKRQAPITVSAPMTPPIDVAHLKSMVNATLLELLPAQETSPTHLHQAMHYALLGPGKRLRPLLTLLAANVATDSHTLRMACVSELVHTASLILDDLPCMDDATMRRDRPCTHLRFSESTAILASTNFPNLAYGVIANCPNVDASTKVAMSAHLSHVIGSMGLVGGQIADLQNQPVGGKRAIEQLYHQKIGCLFEFAVVTGARLRGLDAEAIEALTRFARAFGLLFQLYDDMLDHSTFAQETGKDVQQDVAKTTLLSLYTPEEVRGALSNAQALAREQLRRAGHDGSLLAAFVEQQFVTFDGAAQRLGV</sequence>
<dbReference type="GO" id="GO:0000155">
    <property type="term" value="F:phosphorelay sensor kinase activity"/>
    <property type="evidence" value="ECO:0007669"/>
    <property type="project" value="InterPro"/>
</dbReference>
<dbReference type="OrthoDB" id="9805316at2"/>
<accession>A0A365TIB2</accession>
<evidence type="ECO:0000256" key="2">
    <source>
        <dbReference type="ARBA" id="ARBA00001946"/>
    </source>
</evidence>
<organism evidence="10 11">
    <name type="scientific">Vreelandella sulfidaeris</name>
    <dbReference type="NCBI Taxonomy" id="115553"/>
    <lineage>
        <taxon>Bacteria</taxon>
        <taxon>Pseudomonadati</taxon>
        <taxon>Pseudomonadota</taxon>
        <taxon>Gammaproteobacteria</taxon>
        <taxon>Oceanospirillales</taxon>
        <taxon>Halomonadaceae</taxon>
        <taxon>Vreelandella</taxon>
    </lineage>
</organism>
<evidence type="ECO:0000256" key="9">
    <source>
        <dbReference type="RuleBase" id="RU004466"/>
    </source>
</evidence>
<dbReference type="InterPro" id="IPR011006">
    <property type="entry name" value="CheY-like_superfamily"/>
</dbReference>
<dbReference type="EMBL" id="QNTU01000020">
    <property type="protein sequence ID" value="RBI65283.1"/>
    <property type="molecule type" value="Genomic_DNA"/>
</dbReference>
<dbReference type="InterPro" id="IPR008949">
    <property type="entry name" value="Isoprenoid_synthase_dom_sf"/>
</dbReference>
<dbReference type="GO" id="GO:0008299">
    <property type="term" value="P:isoprenoid biosynthetic process"/>
    <property type="evidence" value="ECO:0007669"/>
    <property type="project" value="UniProtKB-KW"/>
</dbReference>
<keyword evidence="11" id="KW-1185">Reference proteome</keyword>
<keyword evidence="6" id="KW-0479">Metal-binding</keyword>
<dbReference type="EC" id="2.7.13.3" evidence="4"/>
<reference evidence="11" key="1">
    <citation type="submission" date="2018-06" db="EMBL/GenBank/DDBJ databases">
        <title>Whole genome sequencing of four bacterial strains from South Shetland trench revealing bio-synthetic gene clusters.</title>
        <authorList>
            <person name="Abdel-Mageed W.M."/>
            <person name="Lehri B."/>
            <person name="Jarmusch S."/>
            <person name="Miranda K."/>
            <person name="Goodfellow M."/>
            <person name="Jaspars M."/>
            <person name="Karlyshev A.V."/>
        </authorList>
    </citation>
    <scope>NUCLEOTIDE SEQUENCE [LARGE SCALE GENOMIC DNA]</scope>
    <source>
        <strain evidence="11">SST4</strain>
    </source>
</reference>
<gene>
    <name evidence="10" type="ORF">DQ400_18720</name>
</gene>